<keyword evidence="7 9" id="KW-0368">Histidine biosynthesis</keyword>
<dbReference type="Proteomes" id="UP000016608">
    <property type="component" value="Unassembled WGS sequence"/>
</dbReference>
<dbReference type="InterPro" id="IPR041715">
    <property type="entry name" value="HisRS-like_core"/>
</dbReference>
<comment type="subcellular location">
    <subcellularLocation>
        <location evidence="1 9">Cytoplasm</location>
    </subcellularLocation>
</comment>
<dbReference type="EMBL" id="AWVJ01000050">
    <property type="protein sequence ID" value="ERK50476.1"/>
    <property type="molecule type" value="Genomic_DNA"/>
</dbReference>
<comment type="subunit">
    <text evidence="9">Heteromultimer composed of HisG and HisZ subunits.</text>
</comment>
<keyword evidence="12" id="KW-0808">Transferase</keyword>
<comment type="caution">
    <text evidence="12">The sequence shown here is derived from an EMBL/GenBank/DDBJ whole genome shotgun (WGS) entry which is preliminary data.</text>
</comment>
<comment type="similarity">
    <text evidence="3 9">Belongs to the class-II aminoacyl-tRNA synthetase family. HisZ subfamily.</text>
</comment>
<sequence length="403" mass="45881">MEQRGDIAVKNQLLHTPEGVRDIYNEECERKIILEGRLLSVLKSYGYHPIQTPTFEFFDIFGKEIGTTPSRDLYKFFDREGNTLVLRPDITPSIARCASKYYIEQAIPIRLCYTGNTFRNNSSYQGRLKENTQSGAELIGDGSVEADAEMLALSAQLLKAAGLKEFQLSVGHADFLRGLFEAAGLDEDVMEEIRNLLQNRNLYGVQEVVAQYVTDESLTQLFGLLTDVMLDKEKISAAKVWAQEFPRVLNALTRLEQLDELLELYKIHKYVSYELAMISGFDYYTGIIFAGYTFGSGEAVVNGGRYDNLLKSFGKSAPSIGFAVVINQLMAALQRQNVRIPFENTTKWFIYSQQYRQDAIKDAQVLRSRGEQVELMPLTEQNTKAVYEKYAEENHIQDIIFYM</sequence>
<feature type="binding site" evidence="10">
    <location>
        <position position="133"/>
    </location>
    <ligand>
        <name>L-histidine</name>
        <dbReference type="ChEBI" id="CHEBI:57595"/>
    </ligand>
</feature>
<name>U2Q2C7_EUBRA</name>
<accession>U2Q2C7</accession>
<dbReference type="GO" id="GO:0016757">
    <property type="term" value="F:glycosyltransferase activity"/>
    <property type="evidence" value="ECO:0007669"/>
    <property type="project" value="UniProtKB-KW"/>
</dbReference>
<dbReference type="UniPathway" id="UPA00031">
    <property type="reaction ID" value="UER00006"/>
</dbReference>
<dbReference type="SUPFAM" id="SSF55681">
    <property type="entry name" value="Class II aaRS and biotin synthetases"/>
    <property type="match status" value="1"/>
</dbReference>
<dbReference type="InterPro" id="IPR045864">
    <property type="entry name" value="aa-tRNA-synth_II/BPL/LPL"/>
</dbReference>
<feature type="binding site" evidence="10">
    <location>
        <begin position="89"/>
        <end position="91"/>
    </location>
    <ligand>
        <name>L-histidine</name>
        <dbReference type="ChEBI" id="CHEBI:57595"/>
    </ligand>
</feature>
<dbReference type="GO" id="GO:0006427">
    <property type="term" value="P:histidyl-tRNA aminoacylation"/>
    <property type="evidence" value="ECO:0007669"/>
    <property type="project" value="TreeGrafter"/>
</dbReference>
<evidence type="ECO:0000256" key="10">
    <source>
        <dbReference type="PIRSR" id="PIRSR001549-1"/>
    </source>
</evidence>
<dbReference type="eggNOG" id="COG3705">
    <property type="taxonomic scope" value="Bacteria"/>
</dbReference>
<keyword evidence="13" id="KW-1185">Reference proteome</keyword>
<keyword evidence="12" id="KW-0328">Glycosyltransferase</keyword>
<evidence type="ECO:0000256" key="6">
    <source>
        <dbReference type="ARBA" id="ARBA00022605"/>
    </source>
</evidence>
<gene>
    <name evidence="9" type="primary">hisZ</name>
    <name evidence="12" type="ORF">HMPREF0373_00738</name>
</gene>
<reference evidence="12 13" key="1">
    <citation type="submission" date="2013-06" db="EMBL/GenBank/DDBJ databases">
        <authorList>
            <person name="Weinstock G."/>
            <person name="Sodergren E."/>
            <person name="Lobos E.A."/>
            <person name="Fulton L."/>
            <person name="Fulton R."/>
            <person name="Courtney L."/>
            <person name="Fronick C."/>
            <person name="O'Laughlin M."/>
            <person name="Godfrey J."/>
            <person name="Wilson R.M."/>
            <person name="Miner T."/>
            <person name="Farmer C."/>
            <person name="Delehaunty K."/>
            <person name="Cordes M."/>
            <person name="Minx P."/>
            <person name="Tomlinson C."/>
            <person name="Chen J."/>
            <person name="Wollam A."/>
            <person name="Pepin K.H."/>
            <person name="Bhonagiri V."/>
            <person name="Zhang X."/>
            <person name="Warren W."/>
            <person name="Mitreva M."/>
            <person name="Mardis E.R."/>
            <person name="Wilson R.K."/>
        </authorList>
    </citation>
    <scope>NUCLEOTIDE SEQUENCE [LARGE SCALE GENOMIC DNA]</scope>
    <source>
        <strain evidence="12 13">ATCC 29099</strain>
    </source>
</reference>
<dbReference type="PANTHER" id="PTHR43707">
    <property type="entry name" value="HISTIDYL-TRNA SYNTHETASE"/>
    <property type="match status" value="1"/>
</dbReference>
<dbReference type="CDD" id="cd00773">
    <property type="entry name" value="HisRS-like_core"/>
    <property type="match status" value="1"/>
</dbReference>
<comment type="function">
    <text evidence="8 9">Required for the first step of histidine biosynthesis. May allow the feedback regulation of ATP phosphoribosyltransferase activity by histidine.</text>
</comment>
<dbReference type="PANTHER" id="PTHR43707:SF6">
    <property type="entry name" value="ATP PHOSPHORIBOSYLTRANSFERASE REGULATORY SUBUNIT"/>
    <property type="match status" value="1"/>
</dbReference>
<feature type="binding site" evidence="10">
    <location>
        <position position="119"/>
    </location>
    <ligand>
        <name>L-histidine</name>
        <dbReference type="ChEBI" id="CHEBI:57595"/>
    </ligand>
</feature>
<dbReference type="NCBIfam" id="TIGR00443">
    <property type="entry name" value="hisZ_biosyn_reg"/>
    <property type="match status" value="1"/>
</dbReference>
<feature type="binding site" evidence="10">
    <location>
        <position position="137"/>
    </location>
    <ligand>
        <name>L-histidine</name>
        <dbReference type="ChEBI" id="CHEBI:57595"/>
    </ligand>
</feature>
<protein>
    <recommendedName>
        <fullName evidence="4 9">ATP phosphoribosyltransferase regulatory subunit</fullName>
    </recommendedName>
</protein>
<dbReference type="GO" id="GO:0000105">
    <property type="term" value="P:L-histidine biosynthetic process"/>
    <property type="evidence" value="ECO:0007669"/>
    <property type="project" value="UniProtKB-UniRule"/>
</dbReference>
<evidence type="ECO:0000259" key="11">
    <source>
        <dbReference type="PROSITE" id="PS50862"/>
    </source>
</evidence>
<dbReference type="Gene3D" id="3.30.930.10">
    <property type="entry name" value="Bira Bifunctional Protein, Domain 2"/>
    <property type="match status" value="1"/>
</dbReference>
<evidence type="ECO:0000256" key="2">
    <source>
        <dbReference type="ARBA" id="ARBA00004667"/>
    </source>
</evidence>
<keyword evidence="5 9" id="KW-0963">Cytoplasm</keyword>
<dbReference type="InterPro" id="IPR006195">
    <property type="entry name" value="aa-tRNA-synth_II"/>
</dbReference>
<evidence type="ECO:0000313" key="12">
    <source>
        <dbReference type="EMBL" id="ERK50476.1"/>
    </source>
</evidence>
<proteinExistence type="inferred from homology"/>
<dbReference type="GO" id="GO:0140096">
    <property type="term" value="F:catalytic activity, acting on a protein"/>
    <property type="evidence" value="ECO:0007669"/>
    <property type="project" value="UniProtKB-ARBA"/>
</dbReference>
<evidence type="ECO:0000256" key="4">
    <source>
        <dbReference type="ARBA" id="ARBA00020397"/>
    </source>
</evidence>
<dbReference type="PIRSF" id="PIRSF001549">
    <property type="entry name" value="His-tRNA_synth"/>
    <property type="match status" value="1"/>
</dbReference>
<evidence type="ECO:0000256" key="7">
    <source>
        <dbReference type="ARBA" id="ARBA00023102"/>
    </source>
</evidence>
<comment type="pathway">
    <text evidence="2 9">Amino-acid biosynthesis; L-histidine biosynthesis; L-histidine from 5-phospho-alpha-D-ribose 1-diphosphate: step 1/9.</text>
</comment>
<dbReference type="AlphaFoldDB" id="U2Q2C7"/>
<dbReference type="InterPro" id="IPR004516">
    <property type="entry name" value="HisRS/HisZ"/>
</dbReference>
<dbReference type="PROSITE" id="PS50862">
    <property type="entry name" value="AA_TRNA_LIGASE_II"/>
    <property type="match status" value="1"/>
</dbReference>
<evidence type="ECO:0000313" key="13">
    <source>
        <dbReference type="Proteomes" id="UP000016608"/>
    </source>
</evidence>
<feature type="binding site" evidence="10">
    <location>
        <begin position="283"/>
        <end position="284"/>
    </location>
    <ligand>
        <name>L-histidine</name>
        <dbReference type="ChEBI" id="CHEBI:57595"/>
    </ligand>
</feature>
<evidence type="ECO:0000256" key="8">
    <source>
        <dbReference type="ARBA" id="ARBA00025246"/>
    </source>
</evidence>
<evidence type="ECO:0000256" key="9">
    <source>
        <dbReference type="HAMAP-Rule" id="MF_00125"/>
    </source>
</evidence>
<dbReference type="GO" id="GO:0004821">
    <property type="term" value="F:histidine-tRNA ligase activity"/>
    <property type="evidence" value="ECO:0007669"/>
    <property type="project" value="TreeGrafter"/>
</dbReference>
<organism evidence="12 13">
    <name type="scientific">Eubacterium ramulus ATCC 29099</name>
    <dbReference type="NCBI Taxonomy" id="1256908"/>
    <lineage>
        <taxon>Bacteria</taxon>
        <taxon>Bacillati</taxon>
        <taxon>Bacillota</taxon>
        <taxon>Clostridia</taxon>
        <taxon>Eubacteriales</taxon>
        <taxon>Eubacteriaceae</taxon>
        <taxon>Eubacterium</taxon>
    </lineage>
</organism>
<evidence type="ECO:0000256" key="5">
    <source>
        <dbReference type="ARBA" id="ARBA00022490"/>
    </source>
</evidence>
<dbReference type="PATRIC" id="fig|1256908.3.peg.683"/>
<dbReference type="HOGENOM" id="CLU_025113_0_0_9"/>
<feature type="domain" description="Aminoacyl-transfer RNA synthetases class-II family profile" evidence="11">
    <location>
        <begin position="34"/>
        <end position="341"/>
    </location>
</feature>
<evidence type="ECO:0000256" key="1">
    <source>
        <dbReference type="ARBA" id="ARBA00004496"/>
    </source>
</evidence>
<dbReference type="HAMAP" id="MF_00125">
    <property type="entry name" value="HisZ"/>
    <property type="match status" value="1"/>
</dbReference>
<dbReference type="GO" id="GO:0005737">
    <property type="term" value="C:cytoplasm"/>
    <property type="evidence" value="ECO:0007669"/>
    <property type="project" value="UniProtKB-SubCell"/>
</dbReference>
<dbReference type="Pfam" id="PF13393">
    <property type="entry name" value="tRNA-synt_His"/>
    <property type="match status" value="1"/>
</dbReference>
<dbReference type="InterPro" id="IPR004517">
    <property type="entry name" value="HisZ"/>
</dbReference>
<keyword evidence="6 9" id="KW-0028">Amino-acid biosynthesis</keyword>
<comment type="miscellaneous">
    <text evidence="9">This function is generally fulfilled by the C-terminal part of HisG, which is missing in some bacteria such as this one.</text>
</comment>
<evidence type="ECO:0000256" key="3">
    <source>
        <dbReference type="ARBA" id="ARBA00005539"/>
    </source>
</evidence>